<dbReference type="InterPro" id="IPR027417">
    <property type="entry name" value="P-loop_NTPase"/>
</dbReference>
<feature type="repeat" description="ANK" evidence="3">
    <location>
        <begin position="981"/>
        <end position="1013"/>
    </location>
</feature>
<dbReference type="PROSITE" id="PS50104">
    <property type="entry name" value="TIR"/>
    <property type="match status" value="1"/>
</dbReference>
<evidence type="ECO:0000313" key="5">
    <source>
        <dbReference type="EMBL" id="KAJ3104479.1"/>
    </source>
</evidence>
<dbReference type="PROSITE" id="PS50088">
    <property type="entry name" value="ANK_REPEAT"/>
    <property type="match status" value="11"/>
</dbReference>
<feature type="repeat" description="ANK" evidence="3">
    <location>
        <begin position="787"/>
        <end position="819"/>
    </location>
</feature>
<dbReference type="Pfam" id="PF24883">
    <property type="entry name" value="NPHP3_N"/>
    <property type="match status" value="1"/>
</dbReference>
<dbReference type="Pfam" id="PF00023">
    <property type="entry name" value="Ank"/>
    <property type="match status" value="1"/>
</dbReference>
<feature type="repeat" description="ANK" evidence="3">
    <location>
        <begin position="1211"/>
        <end position="1239"/>
    </location>
</feature>
<protein>
    <recommendedName>
        <fullName evidence="4">TIR domain-containing protein</fullName>
    </recommendedName>
</protein>
<dbReference type="SUPFAM" id="SSF48403">
    <property type="entry name" value="Ankyrin repeat"/>
    <property type="match status" value="2"/>
</dbReference>
<dbReference type="SUPFAM" id="SSF52540">
    <property type="entry name" value="P-loop containing nucleoside triphosphate hydrolases"/>
    <property type="match status" value="1"/>
</dbReference>
<dbReference type="PROSITE" id="PS50297">
    <property type="entry name" value="ANK_REP_REGION"/>
    <property type="match status" value="7"/>
</dbReference>
<evidence type="ECO:0000256" key="2">
    <source>
        <dbReference type="ARBA" id="ARBA00023043"/>
    </source>
</evidence>
<feature type="repeat" description="ANK" evidence="3">
    <location>
        <begin position="1080"/>
        <end position="1112"/>
    </location>
</feature>
<feature type="domain" description="TIR" evidence="4">
    <location>
        <begin position="93"/>
        <end position="234"/>
    </location>
</feature>
<feature type="repeat" description="ANK" evidence="3">
    <location>
        <begin position="759"/>
        <end position="786"/>
    </location>
</feature>
<feature type="repeat" description="ANK" evidence="3">
    <location>
        <begin position="1178"/>
        <end position="1210"/>
    </location>
</feature>
<dbReference type="Proteomes" id="UP001211907">
    <property type="component" value="Unassembled WGS sequence"/>
</dbReference>
<dbReference type="Gene3D" id="3.40.50.10140">
    <property type="entry name" value="Toll/interleukin-1 receptor homology (TIR) domain"/>
    <property type="match status" value="1"/>
</dbReference>
<sequence>MCRRQLAFAAELKKDVIIPIRLDGGPFPICQFLTAGLFYFDFALSANDAMYSQLLVEVQKRVLEQHNKRISAVVKVSPSSAETDVSATVKNPESWDVMISYSHTQQAQVMELKKYIIKNGFTVWLDTEQMYGDIYERMSEAVKKCKTVVACLSKDYENSANCRRELTFASETKKDFIIPVRMDSGPFPTCQFLTSEIFYIDLSDLDTPHMKMSAFYLVVSEIHERIHGNTAKISVAGHIASSKHSLTVPDFAAIKNFLQPVDMDEDISVLQTKLSVGTRTLLLDKITGWSRVPTSRLFRLTGPPGSGKSVIAAAVARVLENNGFLIAKFFCRFDIGERHEPKRLIRTIAYQLALEISGVAQYITELLQDKPDLFESVRSVSYLFDLLIKKPLMKYPIAKCCIVIIDALDELLADKRGELFAVLRDDQNWPPGLLLVTTSRPEVDILQADLASMRENYIELSAEWNKADIKAYAENKVQMWLKVDRISLNDCDSIVTKLTEFAGGLFIWIFQACIQLESSSDIKAALDDLEKLILTSISAGGKNIDSIYQKTLQKVIKDDDEEIYQSMFGTIIAAQSLLSISDIAALLILPESRVRGFVAHMRSLLVITDLSIGILHKSVADYVTSGYCPPRFFINIEKANAILANSCLRILTTEVKSSAIDSVSILSGDTDDIPLNAPTLRYSAIYWMYHFENSGVSHNVEMLESFAQRHGESAFNAAVFAGKATICRKLSNSIAQVRCIVPQGVAARCEIGYFPFPLLFLAAKRGDLEVCSVLLALGADINCRGEHGRTPLIAAVIENFIELVKFFLQSEADYDAEDIAGQKAEQYAGLESLKLIKERKRKNWLEEKNMTEPHELATRGDLNGLISLDKLSMPMFFITNEKKRTPAWYAAAYNHISVLEWLFQKSFDINIPDRHGCTPLFVSAMMGHVETVKWLIKHSNIIDQPNDDDETPLWVAAEFGQLHIVQLLVSAGCEAGKKNKTGASPLWIAAANGHIGVIKWLSSNGGKFDAPNNEHVSPLWIAACNGHLEIVEWLSQIGCDVEMQNSIGRTPLLIAAGSNHLNIVKWLVKCGGNVNTADHLQESPLWIAAGCGNLEVVKWLSENGASVLSKDYDGRTPLWLAAWSGYLETVKWLAANGCDLQISTNLNTTPLWIAAWSGHFQIVKWLVANGGVDIPNQDGRTALWSAAYTGQLAIVKWLVKNGSDARISDNDGASPLFVAIENGHIEIVKFLMGLNVDVEPPINNNRELLAVATWNRRLEIVKWPAKERNHDTPLVLAAKKGRAELQKYISAGGV</sequence>
<dbReference type="InterPro" id="IPR002110">
    <property type="entry name" value="Ankyrin_rpt"/>
</dbReference>
<feature type="repeat" description="ANK" evidence="3">
    <location>
        <begin position="1014"/>
        <end position="1046"/>
    </location>
</feature>
<feature type="repeat" description="ANK" evidence="3">
    <location>
        <begin position="1113"/>
        <end position="1145"/>
    </location>
</feature>
<feature type="repeat" description="ANK" evidence="3">
    <location>
        <begin position="915"/>
        <end position="947"/>
    </location>
</feature>
<dbReference type="SUPFAM" id="SSF52200">
    <property type="entry name" value="Toll/Interleukin receptor TIR domain"/>
    <property type="match status" value="1"/>
</dbReference>
<dbReference type="InterPro" id="IPR036770">
    <property type="entry name" value="Ankyrin_rpt-contain_sf"/>
</dbReference>
<evidence type="ECO:0000256" key="3">
    <source>
        <dbReference type="PROSITE-ProRule" id="PRU00023"/>
    </source>
</evidence>
<dbReference type="SMART" id="SM00248">
    <property type="entry name" value="ANK"/>
    <property type="match status" value="14"/>
</dbReference>
<dbReference type="Pfam" id="PF13676">
    <property type="entry name" value="TIR_2"/>
    <property type="match status" value="1"/>
</dbReference>
<feature type="repeat" description="ANK" evidence="3">
    <location>
        <begin position="948"/>
        <end position="980"/>
    </location>
</feature>
<dbReference type="Pfam" id="PF12796">
    <property type="entry name" value="Ank_2"/>
    <property type="match status" value="4"/>
</dbReference>
<evidence type="ECO:0000259" key="4">
    <source>
        <dbReference type="PROSITE" id="PS50104"/>
    </source>
</evidence>
<reference evidence="5" key="1">
    <citation type="submission" date="2020-05" db="EMBL/GenBank/DDBJ databases">
        <title>Phylogenomic resolution of chytrid fungi.</title>
        <authorList>
            <person name="Stajich J.E."/>
            <person name="Amses K."/>
            <person name="Simmons R."/>
            <person name="Seto K."/>
            <person name="Myers J."/>
            <person name="Bonds A."/>
            <person name="Quandt C.A."/>
            <person name="Barry K."/>
            <person name="Liu P."/>
            <person name="Grigoriev I."/>
            <person name="Longcore J.E."/>
            <person name="James T.Y."/>
        </authorList>
    </citation>
    <scope>NUCLEOTIDE SEQUENCE</scope>
    <source>
        <strain evidence="5">JEL0513</strain>
    </source>
</reference>
<dbReference type="PANTHER" id="PTHR24171">
    <property type="entry name" value="ANKYRIN REPEAT DOMAIN-CONTAINING PROTEIN 39-RELATED"/>
    <property type="match status" value="1"/>
</dbReference>
<dbReference type="PANTHER" id="PTHR24171:SF9">
    <property type="entry name" value="ANKYRIN REPEAT DOMAIN-CONTAINING PROTEIN 39"/>
    <property type="match status" value="1"/>
</dbReference>
<dbReference type="GO" id="GO:0007165">
    <property type="term" value="P:signal transduction"/>
    <property type="evidence" value="ECO:0007669"/>
    <property type="project" value="InterPro"/>
</dbReference>
<proteinExistence type="predicted"/>
<dbReference type="EMBL" id="JADGJH010002055">
    <property type="protein sequence ID" value="KAJ3104479.1"/>
    <property type="molecule type" value="Genomic_DNA"/>
</dbReference>
<keyword evidence="2 3" id="KW-0040">ANK repeat</keyword>
<evidence type="ECO:0000256" key="1">
    <source>
        <dbReference type="ARBA" id="ARBA00022737"/>
    </source>
</evidence>
<dbReference type="Gene3D" id="3.40.50.300">
    <property type="entry name" value="P-loop containing nucleotide triphosphate hydrolases"/>
    <property type="match status" value="1"/>
</dbReference>
<gene>
    <name evidence="5" type="ORF">HK100_004051</name>
</gene>
<dbReference type="InterPro" id="IPR000157">
    <property type="entry name" value="TIR_dom"/>
</dbReference>
<keyword evidence="6" id="KW-1185">Reference proteome</keyword>
<dbReference type="InterPro" id="IPR056884">
    <property type="entry name" value="NPHP3-like_N"/>
</dbReference>
<evidence type="ECO:0000313" key="6">
    <source>
        <dbReference type="Proteomes" id="UP001211907"/>
    </source>
</evidence>
<keyword evidence="1" id="KW-0677">Repeat</keyword>
<comment type="caution">
    <text evidence="5">The sequence shown here is derived from an EMBL/GenBank/DDBJ whole genome shotgun (WGS) entry which is preliminary data.</text>
</comment>
<name>A0AAD5SVI2_9FUNG</name>
<accession>A0AAD5SVI2</accession>
<dbReference type="InterPro" id="IPR035897">
    <property type="entry name" value="Toll_tir_struct_dom_sf"/>
</dbReference>
<organism evidence="5 6">
    <name type="scientific">Physocladia obscura</name>
    <dbReference type="NCBI Taxonomy" id="109957"/>
    <lineage>
        <taxon>Eukaryota</taxon>
        <taxon>Fungi</taxon>
        <taxon>Fungi incertae sedis</taxon>
        <taxon>Chytridiomycota</taxon>
        <taxon>Chytridiomycota incertae sedis</taxon>
        <taxon>Chytridiomycetes</taxon>
        <taxon>Chytridiales</taxon>
        <taxon>Chytriomycetaceae</taxon>
        <taxon>Physocladia</taxon>
    </lineage>
</organism>
<feature type="repeat" description="ANK" evidence="3">
    <location>
        <begin position="1047"/>
        <end position="1079"/>
    </location>
</feature>
<dbReference type="Gene3D" id="1.25.40.20">
    <property type="entry name" value="Ankyrin repeat-containing domain"/>
    <property type="match status" value="3"/>
</dbReference>